<sequence>MGFLKLVGAAGALISLLAAVWTVRVLNTAPLASQIPAKHLTLADGRNLCYHSQGNPSNPHLIIYIHGTPSSRLESVGTSEEVLNELGFYMVSMDKPGYGQSHPDVSRTLKSFTDDVVALTDHLGVSKFFVVASSGGGPYGWACIKYLPDRVRGLLTISAAGPVDKLSAEEWAATGQPGFAMVKRLEASSALAAGAIRAMKTGLYRFASTDLGSKLLYHLVVKAAVANNHRSMADADEKCLQRFPEYRAVVVPEGLIQESAAVLALDIVLGMGTWPFNVSSIPPEVGASVHIWHGTGDKAVPYLQAHKFHDMLPSAHLHIVPDGGHFAYYVCNLVNQRKALSDLLKYARL</sequence>
<dbReference type="Gene3D" id="3.40.50.1820">
    <property type="entry name" value="alpha/beta hydrolase"/>
    <property type="match status" value="1"/>
</dbReference>
<comment type="caution">
    <text evidence="2">The sequence shown here is derived from an EMBL/GenBank/DDBJ whole genome shotgun (WGS) entry which is preliminary data.</text>
</comment>
<dbReference type="EMBL" id="JALJOR010000002">
    <property type="protein sequence ID" value="KAK9824318.1"/>
    <property type="molecule type" value="Genomic_DNA"/>
</dbReference>
<keyword evidence="3" id="KW-1185">Reference proteome</keyword>
<dbReference type="PANTHER" id="PTHR45763:SF46">
    <property type="entry name" value="AB HYDROLASE-1 DOMAIN-CONTAINING PROTEIN"/>
    <property type="match status" value="1"/>
</dbReference>
<feature type="domain" description="AB hydrolase-1" evidence="1">
    <location>
        <begin position="61"/>
        <end position="329"/>
    </location>
</feature>
<dbReference type="AlphaFoldDB" id="A0AAW1QS87"/>
<dbReference type="SUPFAM" id="SSF53474">
    <property type="entry name" value="alpha/beta-Hydrolases"/>
    <property type="match status" value="1"/>
</dbReference>
<dbReference type="InterPro" id="IPR029058">
    <property type="entry name" value="AB_hydrolase_fold"/>
</dbReference>
<evidence type="ECO:0000313" key="2">
    <source>
        <dbReference type="EMBL" id="KAK9824318.1"/>
    </source>
</evidence>
<protein>
    <recommendedName>
        <fullName evidence="1">AB hydrolase-1 domain-containing protein</fullName>
    </recommendedName>
</protein>
<name>A0AAW1QS87_9CHLO</name>
<dbReference type="PANTHER" id="PTHR45763">
    <property type="entry name" value="HYDROLASE, ALPHA/BETA FOLD FAMILY PROTEIN, EXPRESSED-RELATED"/>
    <property type="match status" value="1"/>
</dbReference>
<evidence type="ECO:0000313" key="3">
    <source>
        <dbReference type="Proteomes" id="UP001489004"/>
    </source>
</evidence>
<reference evidence="2 3" key="1">
    <citation type="journal article" date="2024" name="Nat. Commun.">
        <title>Phylogenomics reveals the evolutionary origins of lichenization in chlorophyte algae.</title>
        <authorList>
            <person name="Puginier C."/>
            <person name="Libourel C."/>
            <person name="Otte J."/>
            <person name="Skaloud P."/>
            <person name="Haon M."/>
            <person name="Grisel S."/>
            <person name="Petersen M."/>
            <person name="Berrin J.G."/>
            <person name="Delaux P.M."/>
            <person name="Dal Grande F."/>
            <person name="Keller J."/>
        </authorList>
    </citation>
    <scope>NUCLEOTIDE SEQUENCE [LARGE SCALE GENOMIC DNA]</scope>
    <source>
        <strain evidence="2 3">SAG 2043</strain>
    </source>
</reference>
<accession>A0AAW1QS87</accession>
<gene>
    <name evidence="2" type="ORF">WJX72_009415</name>
</gene>
<organism evidence="2 3">
    <name type="scientific">[Myrmecia] bisecta</name>
    <dbReference type="NCBI Taxonomy" id="41462"/>
    <lineage>
        <taxon>Eukaryota</taxon>
        <taxon>Viridiplantae</taxon>
        <taxon>Chlorophyta</taxon>
        <taxon>core chlorophytes</taxon>
        <taxon>Trebouxiophyceae</taxon>
        <taxon>Trebouxiales</taxon>
        <taxon>Trebouxiaceae</taxon>
        <taxon>Myrmecia</taxon>
    </lineage>
</organism>
<dbReference type="Pfam" id="PF00561">
    <property type="entry name" value="Abhydrolase_1"/>
    <property type="match status" value="1"/>
</dbReference>
<dbReference type="Proteomes" id="UP001489004">
    <property type="component" value="Unassembled WGS sequence"/>
</dbReference>
<proteinExistence type="predicted"/>
<evidence type="ECO:0000259" key="1">
    <source>
        <dbReference type="Pfam" id="PF00561"/>
    </source>
</evidence>
<dbReference type="InterPro" id="IPR000073">
    <property type="entry name" value="AB_hydrolase_1"/>
</dbReference>